<name>K1S5J7_9ZZZZ</name>
<dbReference type="InterPro" id="IPR036388">
    <property type="entry name" value="WH-like_DNA-bd_sf"/>
</dbReference>
<dbReference type="InterPro" id="IPR000944">
    <property type="entry name" value="Tscrpt_reg_Rrf2"/>
</dbReference>
<proteinExistence type="predicted"/>
<organism evidence="1">
    <name type="scientific">human gut metagenome</name>
    <dbReference type="NCBI Taxonomy" id="408170"/>
    <lineage>
        <taxon>unclassified sequences</taxon>
        <taxon>metagenomes</taxon>
        <taxon>organismal metagenomes</taxon>
    </lineage>
</organism>
<accession>K1S5J7</accession>
<evidence type="ECO:0000313" key="1">
    <source>
        <dbReference type="EMBL" id="EKC49010.1"/>
    </source>
</evidence>
<reference evidence="1" key="1">
    <citation type="journal article" date="2013" name="Environ. Microbiol.">
        <title>Microbiota from the distal guts of lean and obese adolescents exhibit partial functional redundancy besides clear differences in community structure.</title>
        <authorList>
            <person name="Ferrer M."/>
            <person name="Ruiz A."/>
            <person name="Lanza F."/>
            <person name="Haange S.B."/>
            <person name="Oberbach A."/>
            <person name="Till H."/>
            <person name="Bargiela R."/>
            <person name="Campoy C."/>
            <person name="Segura M.T."/>
            <person name="Richter M."/>
            <person name="von Bergen M."/>
            <person name="Seifert J."/>
            <person name="Suarez A."/>
        </authorList>
    </citation>
    <scope>NUCLEOTIDE SEQUENCE</scope>
</reference>
<dbReference type="InterPro" id="IPR036390">
    <property type="entry name" value="WH_DNA-bd_sf"/>
</dbReference>
<dbReference type="Gene3D" id="1.10.10.10">
    <property type="entry name" value="Winged helix-like DNA-binding domain superfamily/Winged helix DNA-binding domain"/>
    <property type="match status" value="1"/>
</dbReference>
<dbReference type="Pfam" id="PF02082">
    <property type="entry name" value="Rrf2"/>
    <property type="match status" value="1"/>
</dbReference>
<protein>
    <submittedName>
        <fullName evidence="1">Transcriptional regulator, BadM/Rrf2 family</fullName>
    </submittedName>
</protein>
<dbReference type="EMBL" id="AJWZ01010246">
    <property type="protein sequence ID" value="EKC49010.1"/>
    <property type="molecule type" value="Genomic_DNA"/>
</dbReference>
<comment type="caution">
    <text evidence="1">The sequence shown here is derived from an EMBL/GenBank/DDBJ whole genome shotgun (WGS) entry which is preliminary data.</text>
</comment>
<gene>
    <name evidence="1" type="ORF">OBE_14866</name>
</gene>
<dbReference type="SUPFAM" id="SSF46785">
    <property type="entry name" value="Winged helix' DNA-binding domain"/>
    <property type="match status" value="1"/>
</dbReference>
<dbReference type="PROSITE" id="PS51197">
    <property type="entry name" value="HTH_RRF2_2"/>
    <property type="match status" value="1"/>
</dbReference>
<sequence length="71" mass="8038">MPEDTSLLRKPDEYKVGDILRTAEGDLAPTTCVQEGCHKQDSCLTYSFWQGLDNAIENYVDSKTLEDLIKK</sequence>
<dbReference type="AlphaFoldDB" id="K1S5J7"/>